<evidence type="ECO:0000313" key="3">
    <source>
        <dbReference type="EMBL" id="MBC1197783.1"/>
    </source>
</evidence>
<dbReference type="RefSeq" id="WP_185241221.1">
    <property type="nucleotide sequence ID" value="NZ_JACEGC010000174.1"/>
</dbReference>
<sequence length="74" mass="8585">MTDYSYKDYRPYYVKRPPKPGWFTLREIKTMAVPGWPESIEGLRKKAVREGWPRSGRRPSKGGAYEYKAGVTAD</sequence>
<evidence type="ECO:0000256" key="1">
    <source>
        <dbReference type="SAM" id="MobiDB-lite"/>
    </source>
</evidence>
<feature type="region of interest" description="Disordered" evidence="1">
    <location>
        <begin position="51"/>
        <end position="74"/>
    </location>
</feature>
<dbReference type="Pfam" id="PF02316">
    <property type="entry name" value="HTH_Tnp_Mu_1"/>
    <property type="match status" value="1"/>
</dbReference>
<dbReference type="SUPFAM" id="SSF46955">
    <property type="entry name" value="Putative DNA-binding domain"/>
    <property type="match status" value="1"/>
</dbReference>
<organism evidence="3 4">
    <name type="scientific">Microcystis aeruginosa BLCC-F158</name>
    <dbReference type="NCBI Taxonomy" id="2755316"/>
    <lineage>
        <taxon>Bacteria</taxon>
        <taxon>Bacillati</taxon>
        <taxon>Cyanobacteriota</taxon>
        <taxon>Cyanophyceae</taxon>
        <taxon>Oscillatoriophycideae</taxon>
        <taxon>Chroococcales</taxon>
        <taxon>Microcystaceae</taxon>
        <taxon>Microcystis</taxon>
    </lineage>
</organism>
<dbReference type="InterPro" id="IPR036388">
    <property type="entry name" value="WH-like_DNA-bd_sf"/>
</dbReference>
<dbReference type="Gene3D" id="1.10.10.10">
    <property type="entry name" value="Winged helix-like DNA-binding domain superfamily/Winged helix DNA-binding domain"/>
    <property type="match status" value="1"/>
</dbReference>
<name>A0A841V2R5_MICAE</name>
<dbReference type="Proteomes" id="UP000525432">
    <property type="component" value="Unassembled WGS sequence"/>
</dbReference>
<reference evidence="3 4" key="1">
    <citation type="submission" date="2020-07" db="EMBL/GenBank/DDBJ databases">
        <title>Genomes of two Microcystis aeruginosa (Cyanobacteria) strains from Florida (USA) with disparate toxicogenic potential.</title>
        <authorList>
            <person name="Lefler F.W."/>
            <person name="Barbosa M."/>
            <person name="Berthold D.E."/>
            <person name="Laughinghouse H.D. IV."/>
        </authorList>
    </citation>
    <scope>NUCLEOTIDE SEQUENCE [LARGE SCALE GENOMIC DNA]</scope>
    <source>
        <strain evidence="3 4">BLCCF158</strain>
    </source>
</reference>
<feature type="domain" description="HTH Mu-type" evidence="2">
    <location>
        <begin position="21"/>
        <end position="74"/>
    </location>
</feature>
<protein>
    <recommendedName>
        <fullName evidence="2">HTH Mu-type domain-containing protein</fullName>
    </recommendedName>
</protein>
<dbReference type="InterPro" id="IPR009061">
    <property type="entry name" value="DNA-bd_dom_put_sf"/>
</dbReference>
<evidence type="ECO:0000313" key="4">
    <source>
        <dbReference type="Proteomes" id="UP000525432"/>
    </source>
</evidence>
<dbReference type="AlphaFoldDB" id="A0A841V2R5"/>
<dbReference type="PROSITE" id="PS51702">
    <property type="entry name" value="HTH_MU"/>
    <property type="match status" value="1"/>
</dbReference>
<evidence type="ECO:0000259" key="2">
    <source>
        <dbReference type="PROSITE" id="PS51702"/>
    </source>
</evidence>
<dbReference type="GO" id="GO:0003677">
    <property type="term" value="F:DNA binding"/>
    <property type="evidence" value="ECO:0007669"/>
    <property type="project" value="InterPro"/>
</dbReference>
<dbReference type="EMBL" id="JACEGC010000174">
    <property type="protein sequence ID" value="MBC1197783.1"/>
    <property type="molecule type" value="Genomic_DNA"/>
</dbReference>
<dbReference type="InterPro" id="IPR003314">
    <property type="entry name" value="Mu-type_HTH"/>
</dbReference>
<gene>
    <name evidence="3" type="ORF">H0901_21670</name>
</gene>
<comment type="caution">
    <text evidence="3">The sequence shown here is derived from an EMBL/GenBank/DDBJ whole genome shotgun (WGS) entry which is preliminary data.</text>
</comment>
<accession>A0A841V2R5</accession>
<proteinExistence type="predicted"/>